<keyword evidence="6 8" id="KW-0067">ATP-binding</keyword>
<evidence type="ECO:0000256" key="5">
    <source>
        <dbReference type="ARBA" id="ARBA00022755"/>
    </source>
</evidence>
<evidence type="ECO:0000313" key="11">
    <source>
        <dbReference type="Proteomes" id="UP001500827"/>
    </source>
</evidence>
<name>A0ABP7L108_9SPHN</name>
<comment type="caution">
    <text evidence="10">The sequence shown here is derived from an EMBL/GenBank/DDBJ whole genome shotgun (WGS) entry which is preliminary data.</text>
</comment>
<comment type="catalytic activity">
    <reaction evidence="7 8">
        <text>5-amino-1-(5-phospho-D-ribosyl)imidazole-4-carboxylate + L-aspartate + ATP = (2S)-2-[5-amino-1-(5-phospho-beta-D-ribosyl)imidazole-4-carboxamido]succinate + ADP + phosphate + 2 H(+)</text>
        <dbReference type="Rhea" id="RHEA:22628"/>
        <dbReference type="ChEBI" id="CHEBI:15378"/>
        <dbReference type="ChEBI" id="CHEBI:29991"/>
        <dbReference type="ChEBI" id="CHEBI:30616"/>
        <dbReference type="ChEBI" id="CHEBI:43474"/>
        <dbReference type="ChEBI" id="CHEBI:58443"/>
        <dbReference type="ChEBI" id="CHEBI:77657"/>
        <dbReference type="ChEBI" id="CHEBI:456216"/>
        <dbReference type="EC" id="6.3.2.6"/>
    </reaction>
</comment>
<dbReference type="Proteomes" id="UP001500827">
    <property type="component" value="Unassembled WGS sequence"/>
</dbReference>
<organism evidence="10 11">
    <name type="scientific">Sphingomonas limnosediminicola</name>
    <dbReference type="NCBI Taxonomy" id="940133"/>
    <lineage>
        <taxon>Bacteria</taxon>
        <taxon>Pseudomonadati</taxon>
        <taxon>Pseudomonadota</taxon>
        <taxon>Alphaproteobacteria</taxon>
        <taxon>Sphingomonadales</taxon>
        <taxon>Sphingomonadaceae</taxon>
        <taxon>Sphingomonas</taxon>
    </lineage>
</organism>
<dbReference type="EC" id="6.3.2.6" evidence="8"/>
<gene>
    <name evidence="8" type="primary">purC</name>
    <name evidence="10" type="ORF">GCM10022276_08600</name>
</gene>
<evidence type="ECO:0000256" key="1">
    <source>
        <dbReference type="ARBA" id="ARBA00004672"/>
    </source>
</evidence>
<dbReference type="Gene3D" id="3.30.200.20">
    <property type="entry name" value="Phosphorylase Kinase, domain 1"/>
    <property type="match status" value="1"/>
</dbReference>
<dbReference type="Pfam" id="PF01259">
    <property type="entry name" value="SAICAR_synt"/>
    <property type="match status" value="1"/>
</dbReference>
<dbReference type="HAMAP" id="MF_00137">
    <property type="entry name" value="SAICAR_synth"/>
    <property type="match status" value="1"/>
</dbReference>
<accession>A0ABP7L108</accession>
<evidence type="ECO:0000256" key="8">
    <source>
        <dbReference type="HAMAP-Rule" id="MF_00137"/>
    </source>
</evidence>
<dbReference type="InterPro" id="IPR018236">
    <property type="entry name" value="SAICAR_synthetase_CS"/>
</dbReference>
<dbReference type="PANTHER" id="PTHR43599">
    <property type="entry name" value="MULTIFUNCTIONAL PROTEIN ADE2"/>
    <property type="match status" value="1"/>
</dbReference>
<evidence type="ECO:0000256" key="6">
    <source>
        <dbReference type="ARBA" id="ARBA00022840"/>
    </source>
</evidence>
<keyword evidence="4 8" id="KW-0547">Nucleotide-binding</keyword>
<reference evidence="11" key="1">
    <citation type="journal article" date="2019" name="Int. J. Syst. Evol. Microbiol.">
        <title>The Global Catalogue of Microorganisms (GCM) 10K type strain sequencing project: providing services to taxonomists for standard genome sequencing and annotation.</title>
        <authorList>
            <consortium name="The Broad Institute Genomics Platform"/>
            <consortium name="The Broad Institute Genome Sequencing Center for Infectious Disease"/>
            <person name="Wu L."/>
            <person name="Ma J."/>
        </authorList>
    </citation>
    <scope>NUCLEOTIDE SEQUENCE [LARGE SCALE GENOMIC DNA]</scope>
    <source>
        <strain evidence="11">JCM 17543</strain>
    </source>
</reference>
<evidence type="ECO:0000256" key="3">
    <source>
        <dbReference type="ARBA" id="ARBA00022598"/>
    </source>
</evidence>
<keyword evidence="5 8" id="KW-0658">Purine biosynthesis</keyword>
<feature type="domain" description="SAICAR synthetase/ADE2 N-terminal" evidence="9">
    <location>
        <begin position="9"/>
        <end position="238"/>
    </location>
</feature>
<dbReference type="Gene3D" id="3.30.470.20">
    <property type="entry name" value="ATP-grasp fold, B domain"/>
    <property type="match status" value="1"/>
</dbReference>
<dbReference type="InterPro" id="IPR033934">
    <property type="entry name" value="SAICAR_synt_PurC"/>
</dbReference>
<comment type="similarity">
    <text evidence="2 8">Belongs to the SAICAR synthetase family.</text>
</comment>
<proteinExistence type="inferred from homology"/>
<evidence type="ECO:0000259" key="9">
    <source>
        <dbReference type="Pfam" id="PF01259"/>
    </source>
</evidence>
<keyword evidence="3 8" id="KW-0436">Ligase</keyword>
<dbReference type="InterPro" id="IPR050089">
    <property type="entry name" value="SAICAR_synthetase"/>
</dbReference>
<comment type="pathway">
    <text evidence="1 8">Purine metabolism; IMP biosynthesis via de novo pathway; 5-amino-1-(5-phospho-D-ribosyl)imidazole-4-carboxamide from 5-amino-1-(5-phospho-D-ribosyl)imidazole-4-carboxylate: step 1/2.</text>
</comment>
<keyword evidence="11" id="KW-1185">Reference proteome</keyword>
<dbReference type="PROSITE" id="PS01057">
    <property type="entry name" value="SAICAR_SYNTHETASE_1"/>
    <property type="match status" value="1"/>
</dbReference>
<dbReference type="NCBIfam" id="TIGR00081">
    <property type="entry name" value="purC"/>
    <property type="match status" value="1"/>
</dbReference>
<dbReference type="PROSITE" id="PS01058">
    <property type="entry name" value="SAICAR_SYNTHETASE_2"/>
    <property type="match status" value="1"/>
</dbReference>
<evidence type="ECO:0000256" key="2">
    <source>
        <dbReference type="ARBA" id="ARBA00010190"/>
    </source>
</evidence>
<dbReference type="CDD" id="cd01415">
    <property type="entry name" value="SAICAR_synt_PurC"/>
    <property type="match status" value="1"/>
</dbReference>
<dbReference type="SUPFAM" id="SSF56104">
    <property type="entry name" value="SAICAR synthase-like"/>
    <property type="match status" value="1"/>
</dbReference>
<dbReference type="InterPro" id="IPR001636">
    <property type="entry name" value="SAICAR_synth"/>
</dbReference>
<evidence type="ECO:0000256" key="7">
    <source>
        <dbReference type="ARBA" id="ARBA00048475"/>
    </source>
</evidence>
<dbReference type="PANTHER" id="PTHR43599:SF3">
    <property type="entry name" value="SI:DKEY-6E2.2"/>
    <property type="match status" value="1"/>
</dbReference>
<dbReference type="EMBL" id="BAABBM010000001">
    <property type="protein sequence ID" value="GAA3891765.1"/>
    <property type="molecule type" value="Genomic_DNA"/>
</dbReference>
<protein>
    <recommendedName>
        <fullName evidence="8">Phosphoribosylaminoimidazole-succinocarboxamide synthase</fullName>
        <ecNumber evidence="8">6.3.2.6</ecNumber>
    </recommendedName>
    <alternativeName>
        <fullName evidence="8">SAICAR synthetase</fullName>
    </alternativeName>
</protein>
<evidence type="ECO:0000313" key="10">
    <source>
        <dbReference type="EMBL" id="GAA3891765.1"/>
    </source>
</evidence>
<sequence length="262" mass="29919">MRTVARRRQIYEGKAKILYEGPEPGTLIQYFKDDATAFNAQKRGTISGKGVINNRISEHIFTSLSAIGVPTHFIRRLNMREQLIRQVEIIPIEVVIRNVAAGSLSKRLGIEEGTQLPRTIIEYYYKDDALGDPMIADEHIACFGWATQDEMNDIADMAIRVNDFLSGMFAAIGIRLIDFKLEFGRVWDGDYARVILADEISPDGCRLWDIKTNQKLDKDRFRQDLGGVEEAYQEVARRLGLLQPDEENAVLDFDTHRKKRGR</sequence>
<dbReference type="InterPro" id="IPR028923">
    <property type="entry name" value="SAICAR_synt/ADE2_N"/>
</dbReference>
<evidence type="ECO:0000256" key="4">
    <source>
        <dbReference type="ARBA" id="ARBA00022741"/>
    </source>
</evidence>